<evidence type="ECO:0000313" key="3">
    <source>
        <dbReference type="Proteomes" id="UP000038010"/>
    </source>
</evidence>
<feature type="chain" id="PRO_5005856725" description="Apple domain-containing protein" evidence="1">
    <location>
        <begin position="30"/>
        <end position="213"/>
    </location>
</feature>
<keyword evidence="1" id="KW-0732">Signal</keyword>
<evidence type="ECO:0000256" key="1">
    <source>
        <dbReference type="SAM" id="SignalP"/>
    </source>
</evidence>
<evidence type="ECO:0008006" key="4">
    <source>
        <dbReference type="Google" id="ProtNLM"/>
    </source>
</evidence>
<name>A0A0N0NHU4_9EURO</name>
<evidence type="ECO:0000313" key="2">
    <source>
        <dbReference type="EMBL" id="KPI34679.1"/>
    </source>
</evidence>
<dbReference type="Proteomes" id="UP000038010">
    <property type="component" value="Unassembled WGS sequence"/>
</dbReference>
<protein>
    <recommendedName>
        <fullName evidence="4">Apple domain-containing protein</fullName>
    </recommendedName>
</protein>
<organism evidence="2 3">
    <name type="scientific">Cyphellophora attinorum</name>
    <dbReference type="NCBI Taxonomy" id="1664694"/>
    <lineage>
        <taxon>Eukaryota</taxon>
        <taxon>Fungi</taxon>
        <taxon>Dikarya</taxon>
        <taxon>Ascomycota</taxon>
        <taxon>Pezizomycotina</taxon>
        <taxon>Eurotiomycetes</taxon>
        <taxon>Chaetothyriomycetidae</taxon>
        <taxon>Chaetothyriales</taxon>
        <taxon>Cyphellophoraceae</taxon>
        <taxon>Cyphellophora</taxon>
    </lineage>
</organism>
<gene>
    <name evidence="2" type="ORF">AB675_66</name>
</gene>
<keyword evidence="3" id="KW-1185">Reference proteome</keyword>
<sequence>MRMGAARYAAVFALTAVALVGAVLGPRQAQNLTFGDACGDNTTKPQAMSGEAKKFGNTYGAIYSADNLTQCLEFCATAPVDGDACVAVNYEFGLSRTCYLANTSAEWSLTQLMPDDKVHTAVLPDPLQFDNIDRKWPYTNATIRTVNGLGFQVHCDREPFSLQAGYILTPGSSTNGTAIPANVHTDSFDDCMQFCATMRPTCYGVSYFPPEMG</sequence>
<dbReference type="GeneID" id="28738781"/>
<dbReference type="EMBL" id="LFJN01000053">
    <property type="protein sequence ID" value="KPI34679.1"/>
    <property type="molecule type" value="Genomic_DNA"/>
</dbReference>
<feature type="signal peptide" evidence="1">
    <location>
        <begin position="1"/>
        <end position="29"/>
    </location>
</feature>
<reference evidence="2 3" key="1">
    <citation type="submission" date="2015-06" db="EMBL/GenBank/DDBJ databases">
        <title>Draft genome of the ant-associated black yeast Phialophora attae CBS 131958.</title>
        <authorList>
            <person name="Moreno L.F."/>
            <person name="Stielow B.J."/>
            <person name="de Hoog S."/>
            <person name="Vicente V.A."/>
            <person name="Weiss V.A."/>
            <person name="de Vries M."/>
            <person name="Cruz L.M."/>
            <person name="Souza E.M."/>
        </authorList>
    </citation>
    <scope>NUCLEOTIDE SEQUENCE [LARGE SCALE GENOMIC DNA]</scope>
    <source>
        <strain evidence="2 3">CBS 131958</strain>
    </source>
</reference>
<dbReference type="STRING" id="1664694.A0A0N0NHU4"/>
<accession>A0A0N0NHU4</accession>
<dbReference type="AlphaFoldDB" id="A0A0N0NHU4"/>
<dbReference type="RefSeq" id="XP_017994642.1">
    <property type="nucleotide sequence ID" value="XM_018147008.1"/>
</dbReference>
<proteinExistence type="predicted"/>
<dbReference type="VEuPathDB" id="FungiDB:AB675_66"/>
<comment type="caution">
    <text evidence="2">The sequence shown here is derived from an EMBL/GenBank/DDBJ whole genome shotgun (WGS) entry which is preliminary data.</text>
</comment>